<dbReference type="RefSeq" id="XP_021034913.1">
    <property type="nucleotide sequence ID" value="XM_021179254.2"/>
</dbReference>
<comment type="similarity">
    <text evidence="1 4">Belongs to the serpin family.</text>
</comment>
<dbReference type="Gene3D" id="3.30.497.10">
    <property type="entry name" value="Antithrombin, subunit I, domain 2"/>
    <property type="match status" value="1"/>
</dbReference>
<dbReference type="GO" id="GO:0004867">
    <property type="term" value="F:serine-type endopeptidase inhibitor activity"/>
    <property type="evidence" value="ECO:0007669"/>
    <property type="project" value="UniProtKB-KW"/>
</dbReference>
<keyword evidence="7" id="KW-1185">Reference proteome</keyword>
<evidence type="ECO:0000259" key="6">
    <source>
        <dbReference type="SMART" id="SM00093"/>
    </source>
</evidence>
<dbReference type="PROSITE" id="PS00284">
    <property type="entry name" value="SERPIN"/>
    <property type="match status" value="1"/>
</dbReference>
<dbReference type="FunFam" id="3.30.497.10:FF:000001">
    <property type="entry name" value="Serine protease inhibitor"/>
    <property type="match status" value="1"/>
</dbReference>
<organism evidence="7 8">
    <name type="scientific">Mus caroli</name>
    <name type="common">Ryukyu mouse</name>
    <name type="synonym">Ricefield mouse</name>
    <dbReference type="NCBI Taxonomy" id="10089"/>
    <lineage>
        <taxon>Eukaryota</taxon>
        <taxon>Metazoa</taxon>
        <taxon>Chordata</taxon>
        <taxon>Craniata</taxon>
        <taxon>Vertebrata</taxon>
        <taxon>Euteleostomi</taxon>
        <taxon>Mammalia</taxon>
        <taxon>Eutheria</taxon>
        <taxon>Euarchontoglires</taxon>
        <taxon>Glires</taxon>
        <taxon>Rodentia</taxon>
        <taxon>Myomorpha</taxon>
        <taxon>Muroidea</taxon>
        <taxon>Muridae</taxon>
        <taxon>Murinae</taxon>
        <taxon>Mus</taxon>
        <taxon>Mus</taxon>
    </lineage>
</organism>
<accession>A0A6P5QU84</accession>
<dbReference type="AlphaFoldDB" id="A0A6P5QU84"/>
<dbReference type="InterPro" id="IPR036186">
    <property type="entry name" value="Serpin_sf"/>
</dbReference>
<evidence type="ECO:0000256" key="1">
    <source>
        <dbReference type="ARBA" id="ARBA00009500"/>
    </source>
</evidence>
<keyword evidence="3 8" id="KW-0722">Serine protease inhibitor</keyword>
<evidence type="ECO:0000256" key="2">
    <source>
        <dbReference type="ARBA" id="ARBA00022690"/>
    </source>
</evidence>
<feature type="signal peptide" evidence="5">
    <location>
        <begin position="1"/>
        <end position="21"/>
    </location>
</feature>
<dbReference type="KEGG" id="mcal:110307043"/>
<evidence type="ECO:0000256" key="3">
    <source>
        <dbReference type="ARBA" id="ARBA00022900"/>
    </source>
</evidence>
<dbReference type="Proteomes" id="UP000515126">
    <property type="component" value="Chromosome 12"/>
</dbReference>
<dbReference type="GeneID" id="110307043"/>
<dbReference type="InterPro" id="IPR000215">
    <property type="entry name" value="Serpin_fam"/>
</dbReference>
<dbReference type="Gene3D" id="2.30.39.10">
    <property type="entry name" value="Alpha-1-antitrypsin, domain 1"/>
    <property type="match status" value="1"/>
</dbReference>
<dbReference type="SMART" id="SM00093">
    <property type="entry name" value="SERPIN"/>
    <property type="match status" value="1"/>
</dbReference>
<proteinExistence type="inferred from homology"/>
<keyword evidence="5" id="KW-0732">Signal</keyword>
<evidence type="ECO:0000313" key="7">
    <source>
        <dbReference type="Proteomes" id="UP000515126"/>
    </source>
</evidence>
<feature type="chain" id="PRO_5044648769" evidence="5">
    <location>
        <begin position="22"/>
        <end position="418"/>
    </location>
</feature>
<name>A0A6P5QU84_MUSCR</name>
<dbReference type="PANTHER" id="PTHR11461:SF195">
    <property type="entry name" value="SERINE PROTEASE INHIBITOR A3A-RELATED"/>
    <property type="match status" value="1"/>
</dbReference>
<evidence type="ECO:0000256" key="5">
    <source>
        <dbReference type="SAM" id="SignalP"/>
    </source>
</evidence>
<sequence>MAFIVAMGMILMAGICPAVLCFPDGTKEMDIAFHEHQDNGTQDDSLTLAFVNTNFAFSLYKKLALKNPDKNIVFSPLSISATLALVSLGAKGNTLEEILEGLKFNLTETSEADIHQGFGHLLQRLSEPEDQDQINIGNAMFLEKDLQILAEFHEKTRSLYQAEAFTADFQQPTEAKKLINDYVSNQTQGMIKELISELDTDTLMVLVNYIYFKGKWEISFDPQDTFESEFYLDEKRSVTVPMMKMKLLTTRHFRDEELSCSVVELKYTGKASALLILPDQGRMQQVEDSLQPETLRKWRKTLIPSQIEELNLPKFSISSSYRLEEDVLPEMGIEKVFTEQADLSGITEAKQLSVSQVVHKAVLDVAETGTEAAAATGVIGGIRKAILPAVSFNRPFLLVIYQTGSQSILFMAKVTNPK</sequence>
<dbReference type="FunFam" id="2.30.39.10:FF:000002">
    <property type="entry name" value="Serpin family D member 1"/>
    <property type="match status" value="1"/>
</dbReference>
<dbReference type="InterPro" id="IPR042185">
    <property type="entry name" value="Serpin_sf_2"/>
</dbReference>
<keyword evidence="2 8" id="KW-0646">Protease inhibitor</keyword>
<dbReference type="RefSeq" id="XP_021034912.1">
    <property type="nucleotide sequence ID" value="XM_021179253.2"/>
</dbReference>
<protein>
    <submittedName>
        <fullName evidence="8 9">Serine protease inhibitor A3K</fullName>
    </submittedName>
</protein>
<dbReference type="CDD" id="cd19551">
    <property type="entry name" value="serpinA3_A1AC"/>
    <property type="match status" value="1"/>
</dbReference>
<evidence type="ECO:0000256" key="4">
    <source>
        <dbReference type="RuleBase" id="RU000411"/>
    </source>
</evidence>
<evidence type="ECO:0000313" key="9">
    <source>
        <dbReference type="RefSeq" id="XP_021034913.1"/>
    </source>
</evidence>
<dbReference type="InterPro" id="IPR023795">
    <property type="entry name" value="Serpin_CS"/>
</dbReference>
<dbReference type="InterPro" id="IPR023796">
    <property type="entry name" value="Serpin_dom"/>
</dbReference>
<dbReference type="PANTHER" id="PTHR11461">
    <property type="entry name" value="SERINE PROTEASE INHIBITOR, SERPIN"/>
    <property type="match status" value="1"/>
</dbReference>
<dbReference type="GO" id="GO:0005615">
    <property type="term" value="C:extracellular space"/>
    <property type="evidence" value="ECO:0007669"/>
    <property type="project" value="InterPro"/>
</dbReference>
<reference evidence="8 9" key="1">
    <citation type="submission" date="2025-04" db="UniProtKB">
        <authorList>
            <consortium name="RefSeq"/>
        </authorList>
    </citation>
    <scope>IDENTIFICATION</scope>
</reference>
<dbReference type="InterPro" id="IPR042178">
    <property type="entry name" value="Serpin_sf_1"/>
</dbReference>
<feature type="domain" description="Serpin" evidence="6">
    <location>
        <begin position="57"/>
        <end position="417"/>
    </location>
</feature>
<evidence type="ECO:0000313" key="8">
    <source>
        <dbReference type="RefSeq" id="XP_021034912.1"/>
    </source>
</evidence>
<dbReference type="Pfam" id="PF00079">
    <property type="entry name" value="Serpin"/>
    <property type="match status" value="1"/>
</dbReference>
<dbReference type="SUPFAM" id="SSF56574">
    <property type="entry name" value="Serpins"/>
    <property type="match status" value="1"/>
</dbReference>
<gene>
    <name evidence="8 9" type="primary">LOC110307043</name>
</gene>